<organism evidence="5 6">
    <name type="scientific">Ophiobolus disseminans</name>
    <dbReference type="NCBI Taxonomy" id="1469910"/>
    <lineage>
        <taxon>Eukaryota</taxon>
        <taxon>Fungi</taxon>
        <taxon>Dikarya</taxon>
        <taxon>Ascomycota</taxon>
        <taxon>Pezizomycotina</taxon>
        <taxon>Dothideomycetes</taxon>
        <taxon>Pleosporomycetidae</taxon>
        <taxon>Pleosporales</taxon>
        <taxon>Pleosporineae</taxon>
        <taxon>Phaeosphaeriaceae</taxon>
        <taxon>Ophiobolus</taxon>
    </lineage>
</organism>
<evidence type="ECO:0000256" key="2">
    <source>
        <dbReference type="ARBA" id="ARBA00022840"/>
    </source>
</evidence>
<dbReference type="GO" id="GO:0044773">
    <property type="term" value="P:mitotic DNA damage checkpoint signaling"/>
    <property type="evidence" value="ECO:0007669"/>
    <property type="project" value="TreeGrafter"/>
</dbReference>
<protein>
    <submittedName>
        <fullName evidence="5">Kinase-like protein</fullName>
    </submittedName>
</protein>
<feature type="domain" description="Protein kinase" evidence="4">
    <location>
        <begin position="176"/>
        <end position="537"/>
    </location>
</feature>
<dbReference type="Pfam" id="PF00069">
    <property type="entry name" value="Pkinase"/>
    <property type="match status" value="2"/>
</dbReference>
<dbReference type="PANTHER" id="PTHR44167">
    <property type="entry name" value="OVARIAN-SPECIFIC SERINE/THREONINE-PROTEIN KINASE LOK-RELATED"/>
    <property type="match status" value="1"/>
</dbReference>
<dbReference type="InterPro" id="IPR017441">
    <property type="entry name" value="Protein_kinase_ATP_BS"/>
</dbReference>
<keyword evidence="5" id="KW-0418">Kinase</keyword>
<keyword evidence="5" id="KW-0808">Transferase</keyword>
<dbReference type="EMBL" id="MU006227">
    <property type="protein sequence ID" value="KAF2825835.1"/>
    <property type="molecule type" value="Genomic_DNA"/>
</dbReference>
<keyword evidence="1 3" id="KW-0547">Nucleotide-binding</keyword>
<dbReference type="OrthoDB" id="5986190at2759"/>
<feature type="domain" description="Protein kinase" evidence="4">
    <location>
        <begin position="699"/>
        <end position="981"/>
    </location>
</feature>
<dbReference type="SUPFAM" id="SSF56112">
    <property type="entry name" value="Protein kinase-like (PK-like)"/>
    <property type="match status" value="2"/>
</dbReference>
<dbReference type="InterPro" id="IPR008271">
    <property type="entry name" value="Ser/Thr_kinase_AS"/>
</dbReference>
<proteinExistence type="predicted"/>
<gene>
    <name evidence="5" type="ORF">CC86DRAFT_35506</name>
</gene>
<dbReference type="PROSITE" id="PS50011">
    <property type="entry name" value="PROTEIN_KINASE_DOM"/>
    <property type="match status" value="2"/>
</dbReference>
<reference evidence="5" key="1">
    <citation type="journal article" date="2020" name="Stud. Mycol.">
        <title>101 Dothideomycetes genomes: a test case for predicting lifestyles and emergence of pathogens.</title>
        <authorList>
            <person name="Haridas S."/>
            <person name="Albert R."/>
            <person name="Binder M."/>
            <person name="Bloem J."/>
            <person name="Labutti K."/>
            <person name="Salamov A."/>
            <person name="Andreopoulos B."/>
            <person name="Baker S."/>
            <person name="Barry K."/>
            <person name="Bills G."/>
            <person name="Bluhm B."/>
            <person name="Cannon C."/>
            <person name="Castanera R."/>
            <person name="Culley D."/>
            <person name="Daum C."/>
            <person name="Ezra D."/>
            <person name="Gonzalez J."/>
            <person name="Henrissat B."/>
            <person name="Kuo A."/>
            <person name="Liang C."/>
            <person name="Lipzen A."/>
            <person name="Lutzoni F."/>
            <person name="Magnuson J."/>
            <person name="Mondo S."/>
            <person name="Nolan M."/>
            <person name="Ohm R."/>
            <person name="Pangilinan J."/>
            <person name="Park H.-J."/>
            <person name="Ramirez L."/>
            <person name="Alfaro M."/>
            <person name="Sun H."/>
            <person name="Tritt A."/>
            <person name="Yoshinaga Y."/>
            <person name="Zwiers L.-H."/>
            <person name="Turgeon B."/>
            <person name="Goodwin S."/>
            <person name="Spatafora J."/>
            <person name="Crous P."/>
            <person name="Grigoriev I."/>
        </authorList>
    </citation>
    <scope>NUCLEOTIDE SEQUENCE</scope>
    <source>
        <strain evidence="5">CBS 113818</strain>
    </source>
</reference>
<dbReference type="PANTHER" id="PTHR44167:SF24">
    <property type="entry name" value="SERINE_THREONINE-PROTEIN KINASE CHK2"/>
    <property type="match status" value="1"/>
</dbReference>
<dbReference type="GO" id="GO:0004674">
    <property type="term" value="F:protein serine/threonine kinase activity"/>
    <property type="evidence" value="ECO:0007669"/>
    <property type="project" value="TreeGrafter"/>
</dbReference>
<evidence type="ECO:0000313" key="6">
    <source>
        <dbReference type="Proteomes" id="UP000799424"/>
    </source>
</evidence>
<dbReference type="CDD" id="cd00180">
    <property type="entry name" value="PKc"/>
    <property type="match status" value="1"/>
</dbReference>
<dbReference type="GO" id="GO:0005524">
    <property type="term" value="F:ATP binding"/>
    <property type="evidence" value="ECO:0007669"/>
    <property type="project" value="UniProtKB-UniRule"/>
</dbReference>
<evidence type="ECO:0000256" key="3">
    <source>
        <dbReference type="PROSITE-ProRule" id="PRU10141"/>
    </source>
</evidence>
<evidence type="ECO:0000259" key="4">
    <source>
        <dbReference type="PROSITE" id="PS50011"/>
    </source>
</evidence>
<dbReference type="Gene3D" id="3.30.200.20">
    <property type="entry name" value="Phosphorylase Kinase, domain 1"/>
    <property type="match status" value="1"/>
</dbReference>
<keyword evidence="2 3" id="KW-0067">ATP-binding</keyword>
<dbReference type="Proteomes" id="UP000799424">
    <property type="component" value="Unassembled WGS sequence"/>
</dbReference>
<dbReference type="PROSITE" id="PS00108">
    <property type="entry name" value="PROTEIN_KINASE_ST"/>
    <property type="match status" value="2"/>
</dbReference>
<sequence length="1186" mass="135287">MADGRNFRDLRDLLYRDLVALSCVPRVETDGIVTEQLERRFFPSGTATKVLTFSKLEQVFTLIIATGKIPSSVFHPAQLAQQLANRNLHVYLAILITSKCDIESLLSFTEKLVVNKDWTDADHELARLPAERRSSLRIVVGDDVTADIFFQRQHDFFAPILEKNREVRGHFRRVPYLREKLIGQGSFGRVFEVVISPHHFKDQHSMSNDRELVLARKDFELNAEDRAHEQERDVLREIVRNAKKHNNIMKSLGSLENGMTYSVFMPLANCDLKQYMESHPIPPRSPNSKALFVQCAIGLAGAIVYLHEELESPMYERLSCFHMDLKPQNILVVIDPSTGLEQWKLSDFNMSRVKLRPNSLNEQSALGEHFTFGDKIYEINKLFKRRIPDAGDTSISDYTIGRRGAGTYLSPEACIEDFPVHAESDTWSLGCVVSVIFSYLYRGQSAVTEFADSRSKKGQDTFYVFSDAKGPPKLGDARVNDAVKRWHKQLLMETKRRDPQEGAIYENILDFLSRRVLVIEPRKRREITAADIREQLIVAFKAFRSMASIPGIPPSHPKSSKSRFRMLEFSKFPWKRTPEEGTQSRGSMSLSVDEDSVASSEDDQVYHSGFPTRKLDRILSKSDNEDTNNVFSNHGISDLWLPIARQTLRGIFLNTQNEKAFLNVQGDCLDTRIKISTSKRTMPARTSSHTSLDDDENLVRELGVLGEGAFGVVEKVSITVSYSQIVCVRKRIGRPKQLKSQKQIMAAFAREICVMRQVHHRHCVEFLGSYTDADHVNILSLPIADMDLATFLDKPIDVAQRRILYRGLGCLCNAMNYLHAMNIRHEDLKPQNVLLHGENLLLTDFGFSLDFSDDSVSTTTGRPAAWTIRYSAPEVLNFEPRNRATDIFSLGCVLLEMISGFHGKSLTTVKEFWKCTGNAQSSFARNPEAATAWIKELRKCESGTPKIHALSSFLPRMLETDRLHRPTIRQVVNRLSDLSILHEDSVEIVTSCFGNTPCIGLSHPTEGAHRAMAERLSRMPHPAEYFHPWEYKGEWAWGLWDLTLSLLDVEHSPRPADPIYDNMDEIRQTCDMLYEQACRTKVTKDFWNANRLFENMKFDKAGCLHALISAKMLSLKHVVFTRLSLRTNLNFPNRKWHVQIALLPICLRRSPYYGSFFWMISYPLNEVAGEWDSMLNGQFVDLTTAK</sequence>
<dbReference type="PROSITE" id="PS00107">
    <property type="entry name" value="PROTEIN_KINASE_ATP"/>
    <property type="match status" value="1"/>
</dbReference>
<dbReference type="Gene3D" id="1.10.510.10">
    <property type="entry name" value="Transferase(Phosphotransferase) domain 1"/>
    <property type="match status" value="2"/>
</dbReference>
<feature type="binding site" evidence="3">
    <location>
        <position position="730"/>
    </location>
    <ligand>
        <name>ATP</name>
        <dbReference type="ChEBI" id="CHEBI:30616"/>
    </ligand>
</feature>
<dbReference type="InterPro" id="IPR011009">
    <property type="entry name" value="Kinase-like_dom_sf"/>
</dbReference>
<accession>A0A6A6ZZT3</accession>
<keyword evidence="6" id="KW-1185">Reference proteome</keyword>
<dbReference type="SMART" id="SM00220">
    <property type="entry name" value="S_TKc"/>
    <property type="match status" value="2"/>
</dbReference>
<name>A0A6A6ZZT3_9PLEO</name>
<dbReference type="GO" id="GO:0005634">
    <property type="term" value="C:nucleus"/>
    <property type="evidence" value="ECO:0007669"/>
    <property type="project" value="TreeGrafter"/>
</dbReference>
<evidence type="ECO:0000313" key="5">
    <source>
        <dbReference type="EMBL" id="KAF2825835.1"/>
    </source>
</evidence>
<dbReference type="AlphaFoldDB" id="A0A6A6ZZT3"/>
<evidence type="ECO:0000256" key="1">
    <source>
        <dbReference type="ARBA" id="ARBA00022741"/>
    </source>
</evidence>
<dbReference type="InterPro" id="IPR000719">
    <property type="entry name" value="Prot_kinase_dom"/>
</dbReference>